<dbReference type="Pfam" id="PF00691">
    <property type="entry name" value="OmpA"/>
    <property type="match status" value="1"/>
</dbReference>
<keyword evidence="2 4" id="KW-0472">Membrane</keyword>
<feature type="chain" id="PRO_5046833486" evidence="5">
    <location>
        <begin position="19"/>
        <end position="224"/>
    </location>
</feature>
<feature type="domain" description="OmpA-like" evidence="6">
    <location>
        <begin position="105"/>
        <end position="223"/>
    </location>
</feature>
<dbReference type="InterPro" id="IPR006664">
    <property type="entry name" value="OMP_bac"/>
</dbReference>
<comment type="subcellular location">
    <subcellularLocation>
        <location evidence="1">Cell outer membrane</location>
    </subcellularLocation>
</comment>
<evidence type="ECO:0000256" key="5">
    <source>
        <dbReference type="SAM" id="SignalP"/>
    </source>
</evidence>
<gene>
    <name evidence="7" type="ORF">ACFSC0_06125</name>
</gene>
<comment type="caution">
    <text evidence="7">The sequence shown here is derived from an EMBL/GenBank/DDBJ whole genome shotgun (WGS) entry which is preliminary data.</text>
</comment>
<dbReference type="Proteomes" id="UP001597237">
    <property type="component" value="Unassembled WGS sequence"/>
</dbReference>
<name>A0ABW4N0F7_9CAUL</name>
<evidence type="ECO:0000256" key="2">
    <source>
        <dbReference type="ARBA" id="ARBA00023136"/>
    </source>
</evidence>
<dbReference type="PANTHER" id="PTHR30329:SF21">
    <property type="entry name" value="LIPOPROTEIN YIAD-RELATED"/>
    <property type="match status" value="1"/>
</dbReference>
<accession>A0ABW4N0F7</accession>
<dbReference type="EMBL" id="JBHUEY010000001">
    <property type="protein sequence ID" value="MFD1782964.1"/>
    <property type="molecule type" value="Genomic_DNA"/>
</dbReference>
<reference evidence="8" key="1">
    <citation type="journal article" date="2019" name="Int. J. Syst. Evol. Microbiol.">
        <title>The Global Catalogue of Microorganisms (GCM) 10K type strain sequencing project: providing services to taxonomists for standard genome sequencing and annotation.</title>
        <authorList>
            <consortium name="The Broad Institute Genomics Platform"/>
            <consortium name="The Broad Institute Genome Sequencing Center for Infectious Disease"/>
            <person name="Wu L."/>
            <person name="Ma J."/>
        </authorList>
    </citation>
    <scope>NUCLEOTIDE SEQUENCE [LARGE SCALE GENOMIC DNA]</scope>
    <source>
        <strain evidence="8">DFY28</strain>
    </source>
</reference>
<organism evidence="7 8">
    <name type="scientific">Phenylobacterium terrae</name>
    <dbReference type="NCBI Taxonomy" id="2665495"/>
    <lineage>
        <taxon>Bacteria</taxon>
        <taxon>Pseudomonadati</taxon>
        <taxon>Pseudomonadota</taxon>
        <taxon>Alphaproteobacteria</taxon>
        <taxon>Caulobacterales</taxon>
        <taxon>Caulobacteraceae</taxon>
        <taxon>Phenylobacterium</taxon>
    </lineage>
</organism>
<evidence type="ECO:0000313" key="8">
    <source>
        <dbReference type="Proteomes" id="UP001597237"/>
    </source>
</evidence>
<evidence type="ECO:0000259" key="6">
    <source>
        <dbReference type="PROSITE" id="PS51123"/>
    </source>
</evidence>
<dbReference type="RefSeq" id="WP_377282512.1">
    <property type="nucleotide sequence ID" value="NZ_JBHRSI010000007.1"/>
</dbReference>
<keyword evidence="3" id="KW-0998">Cell outer membrane</keyword>
<evidence type="ECO:0000256" key="3">
    <source>
        <dbReference type="ARBA" id="ARBA00023237"/>
    </source>
</evidence>
<dbReference type="PROSITE" id="PS51123">
    <property type="entry name" value="OMPA_2"/>
    <property type="match status" value="1"/>
</dbReference>
<dbReference type="PROSITE" id="PS51257">
    <property type="entry name" value="PROKAR_LIPOPROTEIN"/>
    <property type="match status" value="1"/>
</dbReference>
<feature type="signal peptide" evidence="5">
    <location>
        <begin position="1"/>
        <end position="18"/>
    </location>
</feature>
<protein>
    <submittedName>
        <fullName evidence="7">OmpA family protein</fullName>
    </submittedName>
</protein>
<dbReference type="Pfam" id="PF13441">
    <property type="entry name" value="Gly-zipper_YMGG"/>
    <property type="match status" value="1"/>
</dbReference>
<dbReference type="PANTHER" id="PTHR30329">
    <property type="entry name" value="STATOR ELEMENT OF FLAGELLAR MOTOR COMPLEX"/>
    <property type="match status" value="1"/>
</dbReference>
<dbReference type="PRINTS" id="PR01021">
    <property type="entry name" value="OMPADOMAIN"/>
</dbReference>
<dbReference type="InterPro" id="IPR050330">
    <property type="entry name" value="Bact_OuterMem_StrucFunc"/>
</dbReference>
<evidence type="ECO:0000256" key="4">
    <source>
        <dbReference type="PROSITE-ProRule" id="PRU00473"/>
    </source>
</evidence>
<keyword evidence="8" id="KW-1185">Reference proteome</keyword>
<dbReference type="SUPFAM" id="SSF103088">
    <property type="entry name" value="OmpA-like"/>
    <property type="match status" value="1"/>
</dbReference>
<dbReference type="CDD" id="cd07185">
    <property type="entry name" value="OmpA_C-like"/>
    <property type="match status" value="1"/>
</dbReference>
<dbReference type="InterPro" id="IPR006665">
    <property type="entry name" value="OmpA-like"/>
</dbReference>
<dbReference type="InterPro" id="IPR036737">
    <property type="entry name" value="OmpA-like_sf"/>
</dbReference>
<sequence length="224" mass="24157">MRHWTSLAPCLAAAAALAACTTVDPYTGETVRSNTRTGALVGAGAGALLGYLTNTNKSEEGRTNALIGAGVGALAGAGVGTYMDRQQAELRRELAGTDVRIRRDGDNIHLDMPGDVTFDFNRTEIKPQFVPVLDDVARVLNQYPSTLVDVIGHADSVGADDYNLDLSRRRASSVADFLVNRGRILPDRLYVDGQGERYPIASNETEAGRAQNRRVEIVLRPFRG</sequence>
<evidence type="ECO:0000313" key="7">
    <source>
        <dbReference type="EMBL" id="MFD1782964.1"/>
    </source>
</evidence>
<keyword evidence="5" id="KW-0732">Signal</keyword>
<evidence type="ECO:0000256" key="1">
    <source>
        <dbReference type="ARBA" id="ARBA00004442"/>
    </source>
</evidence>
<proteinExistence type="predicted"/>
<dbReference type="Gene3D" id="3.30.1330.60">
    <property type="entry name" value="OmpA-like domain"/>
    <property type="match status" value="1"/>
</dbReference>
<dbReference type="InterPro" id="IPR027367">
    <property type="entry name" value="Gly-zipper_YMGG"/>
</dbReference>